<dbReference type="AlphaFoldDB" id="A0A066XTE2"/>
<accession>A0A066XTE2</accession>
<evidence type="ECO:0000313" key="3">
    <source>
        <dbReference type="Proteomes" id="UP000027238"/>
    </source>
</evidence>
<keyword evidence="3" id="KW-1185">Reference proteome</keyword>
<reference evidence="3" key="1">
    <citation type="journal article" date="2014" name="Genome Announc.">
        <title>Draft genome sequence of Colletotrichum sublineola, a destructive pathogen of cultivated sorghum.</title>
        <authorList>
            <person name="Baroncelli R."/>
            <person name="Sanz-Martin J.M."/>
            <person name="Rech G.E."/>
            <person name="Sukno S.A."/>
            <person name="Thon M.R."/>
        </authorList>
    </citation>
    <scope>NUCLEOTIDE SEQUENCE [LARGE SCALE GENOMIC DNA]</scope>
    <source>
        <strain evidence="3">TX430BB</strain>
    </source>
</reference>
<organism evidence="2 3">
    <name type="scientific">Colletotrichum sublineola</name>
    <name type="common">Sorghum anthracnose fungus</name>
    <dbReference type="NCBI Taxonomy" id="1173701"/>
    <lineage>
        <taxon>Eukaryota</taxon>
        <taxon>Fungi</taxon>
        <taxon>Dikarya</taxon>
        <taxon>Ascomycota</taxon>
        <taxon>Pezizomycotina</taxon>
        <taxon>Sordariomycetes</taxon>
        <taxon>Hypocreomycetidae</taxon>
        <taxon>Glomerellales</taxon>
        <taxon>Glomerellaceae</taxon>
        <taxon>Colletotrichum</taxon>
        <taxon>Colletotrichum graminicola species complex</taxon>
    </lineage>
</organism>
<name>A0A066XTE2_COLSU</name>
<evidence type="ECO:0000256" key="1">
    <source>
        <dbReference type="SAM" id="MobiDB-lite"/>
    </source>
</evidence>
<dbReference type="EMBL" id="JMSE01000268">
    <property type="protein sequence ID" value="KDN70979.1"/>
    <property type="molecule type" value="Genomic_DNA"/>
</dbReference>
<feature type="region of interest" description="Disordered" evidence="1">
    <location>
        <begin position="1"/>
        <end position="44"/>
    </location>
</feature>
<proteinExistence type="predicted"/>
<dbReference type="HOGENOM" id="CLU_2026588_0_0_1"/>
<dbReference type="Proteomes" id="UP000027238">
    <property type="component" value="Unassembled WGS sequence"/>
</dbReference>
<evidence type="ECO:0000313" key="2">
    <source>
        <dbReference type="EMBL" id="KDN70979.1"/>
    </source>
</evidence>
<comment type="caution">
    <text evidence="2">The sequence shown here is derived from an EMBL/GenBank/DDBJ whole genome shotgun (WGS) entry which is preliminary data.</text>
</comment>
<protein>
    <submittedName>
        <fullName evidence="2">Uncharacterized protein</fullName>
    </submittedName>
</protein>
<gene>
    <name evidence="2" type="ORF">CSUB01_10023</name>
</gene>
<sequence length="122" mass="13187">MCSPLPNLSLRTTPSTYSRHDNAKRHASQLSKLGSPPSRRSRIPYIASERGAPSSILHNGLFVRSTASGFTPTSRWTDLPQCPHPSPAWGSLVSRQRAMKANGFAAAVIAACPFKINLTTQS</sequence>